<proteinExistence type="predicted"/>
<sequence>MSSNTGYGPINLPGDEVHLTPRRTVHPALLRQAPISANMIAFCMTAYARDPFTRMFFYVSSSSGETLSVYNPADGSLVTDQVQVASNKDVDKAVDAATAAFKSWRQTPSSERAAIMLKYADLVEENAAKLAELETVAMGMPRMLASQVITMHYTTFRYYAGLADKIHGETYTEDGDGLLKLITYEPIGVCAGISAWNGTHLSIGWKIAPAVAAGNTFIHKTSEKSPLSALLLGRLIIEAGFPPGVINLLSGGGKTGSLLSYHMGIGKICFTGSVGAGRKVQVAAAQSNLKHVTLELGGKSASIVFEDANLENAIQHNSQSFLANNAQACSAASRLFVHESIASSFIESLKQSFLRLSETIGDPTSKKTFLGPLVDKGQLDRVTEYIEGAKTEGVEILAGGDNRPGPGQFISPTLILNPSIDSRIYKEEIFGPVLVVRTFKNEDEVIKLANDTPYGLSGIIFTSDITRALRVASKLDVGTLSINSAHWTSKQTPWGGWKQSGFGREGGLEGLKEYVQSKSIHVNLNL</sequence>
<evidence type="ECO:0000313" key="2">
    <source>
        <dbReference type="Proteomes" id="UP001148629"/>
    </source>
</evidence>
<accession>A0ACC1S468</accession>
<keyword evidence="2" id="KW-1185">Reference proteome</keyword>
<organism evidence="1 2">
    <name type="scientific">Fusarium decemcellulare</name>
    <dbReference type="NCBI Taxonomy" id="57161"/>
    <lineage>
        <taxon>Eukaryota</taxon>
        <taxon>Fungi</taxon>
        <taxon>Dikarya</taxon>
        <taxon>Ascomycota</taxon>
        <taxon>Pezizomycotina</taxon>
        <taxon>Sordariomycetes</taxon>
        <taxon>Hypocreomycetidae</taxon>
        <taxon>Hypocreales</taxon>
        <taxon>Nectriaceae</taxon>
        <taxon>Fusarium</taxon>
        <taxon>Fusarium decemcellulare species complex</taxon>
    </lineage>
</organism>
<dbReference type="Proteomes" id="UP001148629">
    <property type="component" value="Unassembled WGS sequence"/>
</dbReference>
<comment type="caution">
    <text evidence="1">The sequence shown here is derived from an EMBL/GenBank/DDBJ whole genome shotgun (WGS) entry which is preliminary data.</text>
</comment>
<evidence type="ECO:0000313" key="1">
    <source>
        <dbReference type="EMBL" id="KAJ3531776.1"/>
    </source>
</evidence>
<gene>
    <name evidence="1" type="ORF">NM208_g8731</name>
</gene>
<name>A0ACC1S468_9HYPO</name>
<dbReference type="EMBL" id="JANRMS010001026">
    <property type="protein sequence ID" value="KAJ3531776.1"/>
    <property type="molecule type" value="Genomic_DNA"/>
</dbReference>
<protein>
    <submittedName>
        <fullName evidence="1">Uncharacterized protein</fullName>
    </submittedName>
</protein>
<reference evidence="1" key="1">
    <citation type="submission" date="2022-08" db="EMBL/GenBank/DDBJ databases">
        <title>Genome Sequence of Fusarium decemcellulare.</title>
        <authorList>
            <person name="Buettner E."/>
        </authorList>
    </citation>
    <scope>NUCLEOTIDE SEQUENCE</scope>
    <source>
        <strain evidence="1">Babe19</strain>
    </source>
</reference>